<feature type="compositionally biased region" description="Low complexity" evidence="1">
    <location>
        <begin position="225"/>
        <end position="234"/>
    </location>
</feature>
<gene>
    <name evidence="2" type="ORF">V5F32_23570</name>
</gene>
<dbReference type="InterPro" id="IPR012902">
    <property type="entry name" value="N_methyl_site"/>
</dbReference>
<comment type="caution">
    <text evidence="2">The sequence shown here is derived from an EMBL/GenBank/DDBJ whole genome shotgun (WGS) entry which is preliminary data.</text>
</comment>
<dbReference type="EMBL" id="JBAFVH010000023">
    <property type="protein sequence ID" value="MFG1375165.1"/>
    <property type="molecule type" value="Genomic_DNA"/>
</dbReference>
<keyword evidence="3" id="KW-1185">Reference proteome</keyword>
<sequence>MSMANHQMTRRTGRAPADAGFSLVEMLVALTLTGLVLSALAAVTAQWLPNWRRGLSRISDGETLALAMDRMAADLSSALFVPAHTKSRKPFFAGTTSSVIFVRTALGPNVQPGLEIVHFSAGGAGGVVRSAASFAPRLETADLPAFGAPAALLDPRFRVSFSYAGSDGLWLDAWLNAIALPRAVRIVLRDARTGRALDVSSAVVIRAELPARCATNDRAPPCTPPAAAASSPRTAVREGDKE</sequence>
<dbReference type="NCBIfam" id="TIGR02532">
    <property type="entry name" value="IV_pilin_GFxxxE"/>
    <property type="match status" value="1"/>
</dbReference>
<dbReference type="Proteomes" id="UP001604002">
    <property type="component" value="Unassembled WGS sequence"/>
</dbReference>
<dbReference type="RefSeq" id="WP_393994692.1">
    <property type="nucleotide sequence ID" value="NZ_JBAFVH010000023.1"/>
</dbReference>
<protein>
    <submittedName>
        <fullName evidence="2">Prepilin-type N-terminal cleavage/methylation domain-containing protein</fullName>
    </submittedName>
</protein>
<reference evidence="2 3" key="1">
    <citation type="submission" date="2024-02" db="EMBL/GenBank/DDBJ databases">
        <title>Expansion and revision of Xanthobacter and proposal of Roseixanthobacter gen. nov.</title>
        <authorList>
            <person name="Soltysiak M.P.M."/>
            <person name="Jalihal A."/>
            <person name="Ory A."/>
            <person name="Chrisophersen C."/>
            <person name="Lee A.D."/>
            <person name="Boulton J."/>
            <person name="Springer M."/>
        </authorList>
    </citation>
    <scope>NUCLEOTIDE SEQUENCE [LARGE SCALE GENOMIC DNA]</scope>
    <source>
        <strain evidence="2 3">23A</strain>
    </source>
</reference>
<evidence type="ECO:0000256" key="1">
    <source>
        <dbReference type="SAM" id="MobiDB-lite"/>
    </source>
</evidence>
<evidence type="ECO:0000313" key="3">
    <source>
        <dbReference type="Proteomes" id="UP001604002"/>
    </source>
</evidence>
<feature type="region of interest" description="Disordered" evidence="1">
    <location>
        <begin position="216"/>
        <end position="242"/>
    </location>
</feature>
<proteinExistence type="predicted"/>
<organism evidence="2 3">
    <name type="scientific">Xanthobacter oligotrophicus</name>
    <dbReference type="NCBI Taxonomy" id="2607286"/>
    <lineage>
        <taxon>Bacteria</taxon>
        <taxon>Pseudomonadati</taxon>
        <taxon>Pseudomonadota</taxon>
        <taxon>Alphaproteobacteria</taxon>
        <taxon>Hyphomicrobiales</taxon>
        <taxon>Xanthobacteraceae</taxon>
        <taxon>Xanthobacter</taxon>
    </lineage>
</organism>
<evidence type="ECO:0000313" key="2">
    <source>
        <dbReference type="EMBL" id="MFG1375165.1"/>
    </source>
</evidence>
<accession>A0ABW7A297</accession>
<name>A0ABW7A297_9HYPH</name>
<dbReference type="Pfam" id="PF07963">
    <property type="entry name" value="N_methyl"/>
    <property type="match status" value="1"/>
</dbReference>
<dbReference type="PROSITE" id="PS00409">
    <property type="entry name" value="PROKAR_NTER_METHYL"/>
    <property type="match status" value="1"/>
</dbReference>